<keyword evidence="7" id="KW-0997">Cell inner membrane</keyword>
<comment type="similarity">
    <text evidence="4">Belongs to the etk/wzc family.</text>
</comment>
<comment type="similarity">
    <text evidence="3">Belongs to the CpsD/CapB family.</text>
</comment>
<evidence type="ECO:0000256" key="15">
    <source>
        <dbReference type="ARBA" id="ARBA00023137"/>
    </source>
</evidence>
<evidence type="ECO:0000259" key="18">
    <source>
        <dbReference type="Pfam" id="PF02706"/>
    </source>
</evidence>
<dbReference type="EC" id="2.7.10.2" evidence="5"/>
<evidence type="ECO:0000313" key="20">
    <source>
        <dbReference type="EMBL" id="BAY53493.1"/>
    </source>
</evidence>
<evidence type="ECO:0000256" key="2">
    <source>
        <dbReference type="ARBA" id="ARBA00006683"/>
    </source>
</evidence>
<keyword evidence="6" id="KW-1003">Cell membrane</keyword>
<dbReference type="InterPro" id="IPR025669">
    <property type="entry name" value="AAA_dom"/>
</dbReference>
<evidence type="ECO:0000256" key="1">
    <source>
        <dbReference type="ARBA" id="ARBA00004429"/>
    </source>
</evidence>
<dbReference type="GO" id="GO:0004715">
    <property type="term" value="F:non-membrane spanning protein tyrosine kinase activity"/>
    <property type="evidence" value="ECO:0007669"/>
    <property type="project" value="UniProtKB-EC"/>
</dbReference>
<evidence type="ECO:0000256" key="9">
    <source>
        <dbReference type="ARBA" id="ARBA00022692"/>
    </source>
</evidence>
<dbReference type="Proteomes" id="UP000217895">
    <property type="component" value="Chromosome"/>
</dbReference>
<dbReference type="NCBIfam" id="TIGR01007">
    <property type="entry name" value="eps_fam"/>
    <property type="match status" value="1"/>
</dbReference>
<evidence type="ECO:0000256" key="12">
    <source>
        <dbReference type="ARBA" id="ARBA00022840"/>
    </source>
</evidence>
<dbReference type="Pfam" id="PF02706">
    <property type="entry name" value="Wzz"/>
    <property type="match status" value="1"/>
</dbReference>
<dbReference type="Gene3D" id="3.40.50.300">
    <property type="entry name" value="P-loop containing nucleotide triphosphate hydrolases"/>
    <property type="match status" value="1"/>
</dbReference>
<evidence type="ECO:0000256" key="7">
    <source>
        <dbReference type="ARBA" id="ARBA00022519"/>
    </source>
</evidence>
<reference evidence="20 21" key="1">
    <citation type="submission" date="2017-06" db="EMBL/GenBank/DDBJ databases">
        <title>Genome sequencing of cyanobaciteial culture collection at National Institute for Environmental Studies (NIES).</title>
        <authorList>
            <person name="Hirose Y."/>
            <person name="Shimura Y."/>
            <person name="Fujisawa T."/>
            <person name="Nakamura Y."/>
            <person name="Kawachi M."/>
        </authorList>
    </citation>
    <scope>NUCLEOTIDE SEQUENCE [LARGE SCALE GENOMIC DNA]</scope>
    <source>
        <strain evidence="20 21">NIES-2135</strain>
    </source>
</reference>
<evidence type="ECO:0000256" key="3">
    <source>
        <dbReference type="ARBA" id="ARBA00007316"/>
    </source>
</evidence>
<dbReference type="InterPro" id="IPR027417">
    <property type="entry name" value="P-loop_NTPase"/>
</dbReference>
<keyword evidence="14 17" id="KW-0472">Membrane</keyword>
<evidence type="ECO:0000256" key="10">
    <source>
        <dbReference type="ARBA" id="ARBA00022741"/>
    </source>
</evidence>
<dbReference type="AlphaFoldDB" id="A0A1Z4J9W0"/>
<evidence type="ECO:0000256" key="4">
    <source>
        <dbReference type="ARBA" id="ARBA00008883"/>
    </source>
</evidence>
<dbReference type="PANTHER" id="PTHR32309:SF13">
    <property type="entry name" value="FERRIC ENTEROBACTIN TRANSPORT PROTEIN FEPE"/>
    <property type="match status" value="1"/>
</dbReference>
<dbReference type="PANTHER" id="PTHR32309">
    <property type="entry name" value="TYROSINE-PROTEIN KINASE"/>
    <property type="match status" value="1"/>
</dbReference>
<dbReference type="Pfam" id="PF13614">
    <property type="entry name" value="AAA_31"/>
    <property type="match status" value="1"/>
</dbReference>
<feature type="domain" description="AAA" evidence="19">
    <location>
        <begin position="558"/>
        <end position="692"/>
    </location>
</feature>
<dbReference type="GO" id="GO:0005524">
    <property type="term" value="F:ATP binding"/>
    <property type="evidence" value="ECO:0007669"/>
    <property type="project" value="UniProtKB-KW"/>
</dbReference>
<keyword evidence="11" id="KW-0418">Kinase</keyword>
<evidence type="ECO:0000256" key="14">
    <source>
        <dbReference type="ARBA" id="ARBA00023136"/>
    </source>
</evidence>
<dbReference type="GO" id="GO:0005886">
    <property type="term" value="C:plasma membrane"/>
    <property type="evidence" value="ECO:0007669"/>
    <property type="project" value="UniProtKB-SubCell"/>
</dbReference>
<keyword evidence="10" id="KW-0547">Nucleotide-binding</keyword>
<evidence type="ECO:0000256" key="11">
    <source>
        <dbReference type="ARBA" id="ARBA00022777"/>
    </source>
</evidence>
<keyword evidence="8" id="KW-0808">Transferase</keyword>
<proteinExistence type="inferred from homology"/>
<dbReference type="InterPro" id="IPR005702">
    <property type="entry name" value="Wzc-like_C"/>
</dbReference>
<evidence type="ECO:0000256" key="8">
    <source>
        <dbReference type="ARBA" id="ARBA00022679"/>
    </source>
</evidence>
<comment type="subcellular location">
    <subcellularLocation>
        <location evidence="1">Cell inner membrane</location>
        <topology evidence="1">Multi-pass membrane protein</topology>
    </subcellularLocation>
</comment>
<evidence type="ECO:0000256" key="13">
    <source>
        <dbReference type="ARBA" id="ARBA00022989"/>
    </source>
</evidence>
<keyword evidence="9 17" id="KW-0812">Transmembrane</keyword>
<keyword evidence="15" id="KW-0829">Tyrosine-protein kinase</keyword>
<dbReference type="SUPFAM" id="SSF52540">
    <property type="entry name" value="P-loop containing nucleoside triphosphate hydrolases"/>
    <property type="match status" value="1"/>
</dbReference>
<accession>A0A1Z4J9W0</accession>
<keyword evidence="13 17" id="KW-1133">Transmembrane helix</keyword>
<dbReference type="EMBL" id="AP018203">
    <property type="protein sequence ID" value="BAY53493.1"/>
    <property type="molecule type" value="Genomic_DNA"/>
</dbReference>
<organism evidence="20 21">
    <name type="scientific">Leptolyngbya boryana NIES-2135</name>
    <dbReference type="NCBI Taxonomy" id="1973484"/>
    <lineage>
        <taxon>Bacteria</taxon>
        <taxon>Bacillati</taxon>
        <taxon>Cyanobacteriota</taxon>
        <taxon>Cyanophyceae</taxon>
        <taxon>Leptolyngbyales</taxon>
        <taxon>Leptolyngbyaceae</taxon>
        <taxon>Leptolyngbya group</taxon>
        <taxon>Leptolyngbya</taxon>
    </lineage>
</organism>
<sequence length="738" mass="81745">MAQSNITLFNASPHAQEPDPGYGQLFGVLLRRKLWFLGALAGTLALAAGVTAVLPPTYRSTMQLMVESNYRERRSPNDTRPSFADPNVETDAATQVNLMRSGQLLQRAVDQLKPRYSDIDVDRLRKRLNIAQVQELRGNERVTTNLVEVTYIDHDRIKTREVLKALEKVYQDYNLEQQRNRLTKGLSFIDRQIPEVQAKVNQAESNLERFRSTSNLVDPEVQAKSLVDSLKELQQNQQENRGLLASSRAKFIALQQQLQRSPGQATVAARLSQSKQYQALLAEIQKTEVELAQMQTKFTSNTPQVQQLAEQRQRQVSLLQQEAQRILGSEAGAASSESLFATGQLGENDLKFASDLTDAQVEFFGARARDQELARTEQQLRGQLQRFPSLLAEYNRLQPLVTLNRDTLDELQKARQDLSLEIARGGFDWQMVEQPKLGRQVGPSWMRNLLIGAAGGLMLGCVAAFLRESADKSIRTSEDLTKEASIPLIGMVPELPMSELMPTTPNFAFSRNAFEENSSMLQVLHWAPFRESLDLIYKNLQLMTDGDPLKSLVVTSALAGEGKSTVALGLAISAARLHQRVLLIDADLRRPGLHKQLQLPNDHGLSTLLTSDRAITQGAIQPASTYSDLPISVLTAGSSPSDSVKLLSSKRMRDLMTLFEQHYDLVILDAPPVLGIVDALLASSCSDGVLLVGRMGHVQKSEIAQAVGMLNRLNLVGVVANCAESGNSYYYRSSTASV</sequence>
<feature type="domain" description="Polysaccharide chain length determinant N-terminal" evidence="18">
    <location>
        <begin position="24"/>
        <end position="112"/>
    </location>
</feature>
<dbReference type="CDD" id="cd05387">
    <property type="entry name" value="BY-kinase"/>
    <property type="match status" value="1"/>
</dbReference>
<gene>
    <name evidence="20" type="ORF">NIES2135_02990</name>
</gene>
<evidence type="ECO:0000256" key="17">
    <source>
        <dbReference type="SAM" id="Phobius"/>
    </source>
</evidence>
<evidence type="ECO:0000313" key="21">
    <source>
        <dbReference type="Proteomes" id="UP000217895"/>
    </source>
</evidence>
<evidence type="ECO:0000259" key="19">
    <source>
        <dbReference type="Pfam" id="PF13614"/>
    </source>
</evidence>
<evidence type="ECO:0000256" key="16">
    <source>
        <dbReference type="ARBA" id="ARBA00051245"/>
    </source>
</evidence>
<keyword evidence="12" id="KW-0067">ATP-binding</keyword>
<name>A0A1Z4J9W0_LEPBY</name>
<protein>
    <recommendedName>
        <fullName evidence="5">non-specific protein-tyrosine kinase</fullName>
        <ecNumber evidence="5">2.7.10.2</ecNumber>
    </recommendedName>
</protein>
<evidence type="ECO:0000256" key="6">
    <source>
        <dbReference type="ARBA" id="ARBA00022475"/>
    </source>
</evidence>
<evidence type="ECO:0000256" key="5">
    <source>
        <dbReference type="ARBA" id="ARBA00011903"/>
    </source>
</evidence>
<feature type="transmembrane region" description="Helical" evidence="17">
    <location>
        <begin position="34"/>
        <end position="54"/>
    </location>
</feature>
<keyword evidence="21" id="KW-1185">Reference proteome</keyword>
<comment type="similarity">
    <text evidence="2">Belongs to the CpsC/CapA family.</text>
</comment>
<comment type="catalytic activity">
    <reaction evidence="16">
        <text>L-tyrosyl-[protein] + ATP = O-phospho-L-tyrosyl-[protein] + ADP + H(+)</text>
        <dbReference type="Rhea" id="RHEA:10596"/>
        <dbReference type="Rhea" id="RHEA-COMP:10136"/>
        <dbReference type="Rhea" id="RHEA-COMP:20101"/>
        <dbReference type="ChEBI" id="CHEBI:15378"/>
        <dbReference type="ChEBI" id="CHEBI:30616"/>
        <dbReference type="ChEBI" id="CHEBI:46858"/>
        <dbReference type="ChEBI" id="CHEBI:61978"/>
        <dbReference type="ChEBI" id="CHEBI:456216"/>
        <dbReference type="EC" id="2.7.10.2"/>
    </reaction>
</comment>
<dbReference type="InterPro" id="IPR003856">
    <property type="entry name" value="LPS_length_determ_N"/>
</dbReference>
<dbReference type="InterPro" id="IPR050445">
    <property type="entry name" value="Bact_polysacc_biosynth/exp"/>
</dbReference>